<dbReference type="RefSeq" id="WP_188965729.1">
    <property type="nucleotide sequence ID" value="NZ_BMKW01000002.1"/>
</dbReference>
<keyword evidence="3" id="KW-1185">Reference proteome</keyword>
<keyword evidence="1" id="KW-0732">Signal</keyword>
<gene>
    <name evidence="2" type="ORF">GCM10011320_08960</name>
</gene>
<protein>
    <submittedName>
        <fullName evidence="2">Uncharacterized protein</fullName>
    </submittedName>
</protein>
<feature type="signal peptide" evidence="1">
    <location>
        <begin position="1"/>
        <end position="25"/>
    </location>
</feature>
<name>A0A917K7T5_9PROT</name>
<comment type="caution">
    <text evidence="2">The sequence shown here is derived from an EMBL/GenBank/DDBJ whole genome shotgun (WGS) entry which is preliminary data.</text>
</comment>
<reference evidence="2" key="2">
    <citation type="submission" date="2020-09" db="EMBL/GenBank/DDBJ databases">
        <authorList>
            <person name="Sun Q."/>
            <person name="Zhou Y."/>
        </authorList>
    </citation>
    <scope>NUCLEOTIDE SEQUENCE</scope>
    <source>
        <strain evidence="2">CGMCC 1.3617</strain>
    </source>
</reference>
<organism evidence="2 3">
    <name type="scientific">Neoroseomonas lacus</name>
    <dbReference type="NCBI Taxonomy" id="287609"/>
    <lineage>
        <taxon>Bacteria</taxon>
        <taxon>Pseudomonadati</taxon>
        <taxon>Pseudomonadota</taxon>
        <taxon>Alphaproteobacteria</taxon>
        <taxon>Acetobacterales</taxon>
        <taxon>Acetobacteraceae</taxon>
        <taxon>Neoroseomonas</taxon>
    </lineage>
</organism>
<reference evidence="2" key="1">
    <citation type="journal article" date="2014" name="Int. J. Syst. Evol. Microbiol.">
        <title>Complete genome sequence of Corynebacterium casei LMG S-19264T (=DSM 44701T), isolated from a smear-ripened cheese.</title>
        <authorList>
            <consortium name="US DOE Joint Genome Institute (JGI-PGF)"/>
            <person name="Walter F."/>
            <person name="Albersmeier A."/>
            <person name="Kalinowski J."/>
            <person name="Ruckert C."/>
        </authorList>
    </citation>
    <scope>NUCLEOTIDE SEQUENCE</scope>
    <source>
        <strain evidence="2">CGMCC 1.3617</strain>
    </source>
</reference>
<accession>A0A917K7T5</accession>
<dbReference type="Proteomes" id="UP000661507">
    <property type="component" value="Unassembled WGS sequence"/>
</dbReference>
<evidence type="ECO:0000256" key="1">
    <source>
        <dbReference type="SAM" id="SignalP"/>
    </source>
</evidence>
<dbReference type="EMBL" id="BMKW01000002">
    <property type="protein sequence ID" value="GGJ04202.1"/>
    <property type="molecule type" value="Genomic_DNA"/>
</dbReference>
<dbReference type="AlphaFoldDB" id="A0A917K7T5"/>
<sequence>MPSIFLRIAAAAAVTCIAGAPDAHAFRQSSTSAPRVSGYGENQSVVAPMDVMGTIQPRAIIAGTGENLSVQHLDVPPPTSPGYVAVIAGSGENISVVHVPTGN</sequence>
<proteinExistence type="predicted"/>
<feature type="chain" id="PRO_5038054675" evidence="1">
    <location>
        <begin position="26"/>
        <end position="103"/>
    </location>
</feature>
<evidence type="ECO:0000313" key="2">
    <source>
        <dbReference type="EMBL" id="GGJ04202.1"/>
    </source>
</evidence>
<evidence type="ECO:0000313" key="3">
    <source>
        <dbReference type="Proteomes" id="UP000661507"/>
    </source>
</evidence>